<evidence type="ECO:0000256" key="1">
    <source>
        <dbReference type="SAM" id="Phobius"/>
    </source>
</evidence>
<evidence type="ECO:0000313" key="3">
    <source>
        <dbReference type="Proteomes" id="UP000280791"/>
    </source>
</evidence>
<proteinExistence type="predicted"/>
<organism evidence="2 3">
    <name type="scientific">Planococcus citreus</name>
    <dbReference type="NCBI Taxonomy" id="1373"/>
    <lineage>
        <taxon>Bacteria</taxon>
        <taxon>Bacillati</taxon>
        <taxon>Bacillota</taxon>
        <taxon>Bacilli</taxon>
        <taxon>Bacillales</taxon>
        <taxon>Caryophanaceae</taxon>
        <taxon>Planococcus</taxon>
    </lineage>
</organism>
<reference evidence="2 3" key="1">
    <citation type="submission" date="2018-10" db="EMBL/GenBank/DDBJ databases">
        <title>Genomic Encyclopedia of Type Strains, Phase IV (KMG-IV): sequencing the most valuable type-strain genomes for metagenomic binning, comparative biology and taxonomic classification.</title>
        <authorList>
            <person name="Goeker M."/>
        </authorList>
    </citation>
    <scope>NUCLEOTIDE SEQUENCE [LARGE SCALE GENOMIC DNA]</scope>
    <source>
        <strain evidence="2 3">DSM 20549</strain>
    </source>
</reference>
<feature type="transmembrane region" description="Helical" evidence="1">
    <location>
        <begin position="20"/>
        <end position="44"/>
    </location>
</feature>
<evidence type="ECO:0000313" key="2">
    <source>
        <dbReference type="EMBL" id="RLJ87112.1"/>
    </source>
</evidence>
<keyword evidence="1" id="KW-0472">Membrane</keyword>
<name>A0A497YHK9_9BACL</name>
<accession>A0A497YHK9</accession>
<keyword evidence="1" id="KW-1133">Transmembrane helix</keyword>
<dbReference type="EMBL" id="RCCP01000002">
    <property type="protein sequence ID" value="RLJ87112.1"/>
    <property type="molecule type" value="Genomic_DNA"/>
</dbReference>
<keyword evidence="1" id="KW-0812">Transmembrane</keyword>
<sequence length="49" mass="5856">MTLYGKFKNRPTKVLNWTLAGRFFVFFNKAFVIYNFLTMASYVLNNRIV</sequence>
<keyword evidence="3" id="KW-1185">Reference proteome</keyword>
<dbReference type="AlphaFoldDB" id="A0A497YHK9"/>
<gene>
    <name evidence="2" type="ORF">DFR62_1910</name>
</gene>
<comment type="caution">
    <text evidence="2">The sequence shown here is derived from an EMBL/GenBank/DDBJ whole genome shotgun (WGS) entry which is preliminary data.</text>
</comment>
<protein>
    <submittedName>
        <fullName evidence="2">Uncharacterized protein</fullName>
    </submittedName>
</protein>
<dbReference type="Proteomes" id="UP000280791">
    <property type="component" value="Unassembled WGS sequence"/>
</dbReference>